<reference evidence="1 2" key="1">
    <citation type="submission" date="2019-08" db="EMBL/GenBank/DDBJ databases">
        <authorList>
            <person name="Lin J."/>
            <person name="Cucic S."/>
            <person name="Klem A."/>
            <person name="Kropinski A."/>
            <person name="Anany H."/>
        </authorList>
    </citation>
    <scope>NUCLEOTIDE SEQUENCE [LARGE SCALE GENOMIC DNA]</scope>
</reference>
<evidence type="ECO:0000313" key="2">
    <source>
        <dbReference type="Proteomes" id="UP000515768"/>
    </source>
</evidence>
<organism evidence="1 2">
    <name type="scientific">Escherichia phage vB_EcoM_3HA14</name>
    <dbReference type="NCBI Taxonomy" id="2653705"/>
    <lineage>
        <taxon>Viruses</taxon>
        <taxon>Duplodnaviria</taxon>
        <taxon>Heunggongvirae</taxon>
        <taxon>Uroviricota</taxon>
        <taxon>Caudoviricetes</taxon>
        <taxon>Andersonviridae</taxon>
        <taxon>Ounavirinae</taxon>
        <taxon>Mooglevirus</taxon>
        <taxon>Mooglevirus Sf17</taxon>
    </lineage>
</organism>
<evidence type="ECO:0000313" key="1">
    <source>
        <dbReference type="EMBL" id="QFR58587.1"/>
    </source>
</evidence>
<dbReference type="EMBL" id="MN342151">
    <property type="protein sequence ID" value="QFR58587.1"/>
    <property type="molecule type" value="Genomic_DNA"/>
</dbReference>
<protein>
    <submittedName>
        <fullName evidence="1">Uncharacterized protein</fullName>
    </submittedName>
</protein>
<sequence>MKILLIRNKKTRQIIATGVYVGRNEVVPFTEIFSHENKSYTNYLNSEFCRSNVEDFKKTFKSNRTIIQEVILNG</sequence>
<name>A0A7G3M5F3_9CAUD</name>
<accession>A0A7G3M5F3</accession>
<proteinExistence type="predicted"/>
<dbReference type="Proteomes" id="UP000515768">
    <property type="component" value="Segment"/>
</dbReference>
<gene>
    <name evidence="1" type="ORF">AC3HA14_1240</name>
</gene>